<dbReference type="RefSeq" id="WP_047815863.1">
    <property type="nucleotide sequence ID" value="NZ_LECT01000038.1"/>
</dbReference>
<evidence type="ECO:0000259" key="4">
    <source>
        <dbReference type="PROSITE" id="PS50893"/>
    </source>
</evidence>
<evidence type="ECO:0000256" key="2">
    <source>
        <dbReference type="ARBA" id="ARBA00022840"/>
    </source>
</evidence>
<dbReference type="Pfam" id="PF00005">
    <property type="entry name" value="ABC_tran"/>
    <property type="match status" value="1"/>
</dbReference>
<dbReference type="InterPro" id="IPR003593">
    <property type="entry name" value="AAA+_ATPase"/>
</dbReference>
<protein>
    <submittedName>
        <fullName evidence="5">ABC transporter ATP binding protein</fullName>
    </submittedName>
</protein>
<feature type="region of interest" description="Disordered" evidence="3">
    <location>
        <begin position="305"/>
        <end position="331"/>
    </location>
</feature>
<accession>A0A0J1B965</accession>
<dbReference type="PROSITE" id="PS50893">
    <property type="entry name" value="ABC_TRANSPORTER_2"/>
    <property type="match status" value="1"/>
</dbReference>
<dbReference type="OrthoDB" id="9795548at2"/>
<dbReference type="AlphaFoldDB" id="A0A0J1B965"/>
<organism evidence="5 6">
    <name type="scientific">Rhodopirellula islandica</name>
    <dbReference type="NCBI Taxonomy" id="595434"/>
    <lineage>
        <taxon>Bacteria</taxon>
        <taxon>Pseudomonadati</taxon>
        <taxon>Planctomycetota</taxon>
        <taxon>Planctomycetia</taxon>
        <taxon>Pirellulales</taxon>
        <taxon>Pirellulaceae</taxon>
        <taxon>Rhodopirellula</taxon>
    </lineage>
</organism>
<dbReference type="GO" id="GO:0005524">
    <property type="term" value="F:ATP binding"/>
    <property type="evidence" value="ECO:0007669"/>
    <property type="project" value="UniProtKB-KW"/>
</dbReference>
<dbReference type="Proteomes" id="UP000036367">
    <property type="component" value="Unassembled WGS sequence"/>
</dbReference>
<dbReference type="CDD" id="cd03230">
    <property type="entry name" value="ABC_DR_subfamily_A"/>
    <property type="match status" value="1"/>
</dbReference>
<name>A0A0J1B965_RHOIS</name>
<gene>
    <name evidence="5" type="ORF">RISK_004672</name>
</gene>
<evidence type="ECO:0000313" key="5">
    <source>
        <dbReference type="EMBL" id="KLU03360.1"/>
    </source>
</evidence>
<feature type="compositionally biased region" description="Basic and acidic residues" evidence="3">
    <location>
        <begin position="314"/>
        <end position="325"/>
    </location>
</feature>
<evidence type="ECO:0000313" key="6">
    <source>
        <dbReference type="Proteomes" id="UP000036367"/>
    </source>
</evidence>
<keyword evidence="2" id="KW-0067">ATP-binding</keyword>
<dbReference type="PANTHER" id="PTHR43158">
    <property type="entry name" value="SKFA PEPTIDE EXPORT ATP-BINDING PROTEIN SKFE"/>
    <property type="match status" value="1"/>
</dbReference>
<dbReference type="SMART" id="SM00382">
    <property type="entry name" value="AAA"/>
    <property type="match status" value="1"/>
</dbReference>
<dbReference type="GO" id="GO:0016887">
    <property type="term" value="F:ATP hydrolysis activity"/>
    <property type="evidence" value="ECO:0007669"/>
    <property type="project" value="InterPro"/>
</dbReference>
<dbReference type="PATRIC" id="fig|595434.4.peg.4437"/>
<dbReference type="STRING" id="595434.RISK_004672"/>
<proteinExistence type="predicted"/>
<sequence length="331" mass="37163">MNDVQESSVPDAVVVENLSQRFGRTEALDDVSLKIPQGTVFGLLGLNGAGKTTLLRHLLGLHQPRVGRVRVLGCNPITDREKVMRRIGYLSEEDSLPTWMRVRDLTGFCEAIYPRWDRAYASELCEWFELSPDTKLRSLSKGGRARAGLIAAIAHKPDLLVLDEPGSGLDPIARDDILQAIIRTVSLEGRTVIFSSHLLDEVSRVCDQVAIMHQGKLIESMPMMAVDERYEEWILRSRDETITTQHARRDCPVEAGLGWHQEDGEWSLLVPRQSDLSPATLPPEWQWIESRHVTLKRLFEAHVRAPRQSATAGDHSDKMSGREDASMESVS</sequence>
<evidence type="ECO:0000256" key="1">
    <source>
        <dbReference type="ARBA" id="ARBA00022741"/>
    </source>
</evidence>
<keyword evidence="6" id="KW-1185">Reference proteome</keyword>
<reference evidence="5" key="1">
    <citation type="submission" date="2015-05" db="EMBL/GenBank/DDBJ databases">
        <title>Permanent draft genome of Rhodopirellula islandicus K833.</title>
        <authorList>
            <person name="Kizina J."/>
            <person name="Richter M."/>
            <person name="Glockner F.O."/>
            <person name="Harder J."/>
        </authorList>
    </citation>
    <scope>NUCLEOTIDE SEQUENCE [LARGE SCALE GENOMIC DNA]</scope>
    <source>
        <strain evidence="5">K833</strain>
    </source>
</reference>
<evidence type="ECO:0000256" key="3">
    <source>
        <dbReference type="SAM" id="MobiDB-lite"/>
    </source>
</evidence>
<dbReference type="InterPro" id="IPR003439">
    <property type="entry name" value="ABC_transporter-like_ATP-bd"/>
</dbReference>
<comment type="caution">
    <text evidence="5">The sequence shown here is derived from an EMBL/GenBank/DDBJ whole genome shotgun (WGS) entry which is preliminary data.</text>
</comment>
<dbReference type="SUPFAM" id="SSF52540">
    <property type="entry name" value="P-loop containing nucleoside triphosphate hydrolases"/>
    <property type="match status" value="1"/>
</dbReference>
<keyword evidence="1" id="KW-0547">Nucleotide-binding</keyword>
<dbReference type="EMBL" id="LECT01000038">
    <property type="protein sequence ID" value="KLU03360.1"/>
    <property type="molecule type" value="Genomic_DNA"/>
</dbReference>
<dbReference type="Gene3D" id="3.40.50.300">
    <property type="entry name" value="P-loop containing nucleotide triphosphate hydrolases"/>
    <property type="match status" value="1"/>
</dbReference>
<dbReference type="PANTHER" id="PTHR43158:SF10">
    <property type="entry name" value="ABC TRANSPORTER ATP-BINDING PROTEIN YTRB"/>
    <property type="match status" value="1"/>
</dbReference>
<dbReference type="InterPro" id="IPR027417">
    <property type="entry name" value="P-loop_NTPase"/>
</dbReference>
<feature type="domain" description="ABC transporter" evidence="4">
    <location>
        <begin position="13"/>
        <end position="239"/>
    </location>
</feature>